<keyword evidence="4" id="KW-0238">DNA-binding</keyword>
<proteinExistence type="predicted"/>
<evidence type="ECO:0000256" key="5">
    <source>
        <dbReference type="ARBA" id="ARBA00023163"/>
    </source>
</evidence>
<evidence type="ECO:0000256" key="6">
    <source>
        <dbReference type="ARBA" id="ARBA00023242"/>
    </source>
</evidence>
<organism evidence="9 10">
    <name type="scientific">Mortierella isabellina</name>
    <name type="common">Filamentous fungus</name>
    <name type="synonym">Umbelopsis isabellina</name>
    <dbReference type="NCBI Taxonomy" id="91625"/>
    <lineage>
        <taxon>Eukaryota</taxon>
        <taxon>Fungi</taxon>
        <taxon>Fungi incertae sedis</taxon>
        <taxon>Mucoromycota</taxon>
        <taxon>Mucoromycotina</taxon>
        <taxon>Umbelopsidomycetes</taxon>
        <taxon>Umbelopsidales</taxon>
        <taxon>Umbelopsidaceae</taxon>
        <taxon>Umbelopsis</taxon>
    </lineage>
</organism>
<dbReference type="InterPro" id="IPR051615">
    <property type="entry name" value="Transcr_Regulatory_Elem"/>
</dbReference>
<dbReference type="PANTHER" id="PTHR31313:SF81">
    <property type="entry name" value="TY1 ENHANCER ACTIVATOR"/>
    <property type="match status" value="1"/>
</dbReference>
<evidence type="ECO:0000256" key="3">
    <source>
        <dbReference type="ARBA" id="ARBA00023015"/>
    </source>
</evidence>
<feature type="compositionally biased region" description="Low complexity" evidence="7">
    <location>
        <begin position="45"/>
        <end position="63"/>
    </location>
</feature>
<keyword evidence="10" id="KW-1185">Reference proteome</keyword>
<dbReference type="EMBL" id="JAEPQZ010000012">
    <property type="protein sequence ID" value="KAG2175039.1"/>
    <property type="molecule type" value="Genomic_DNA"/>
</dbReference>
<dbReference type="InterPro" id="IPR007219">
    <property type="entry name" value="XnlR_reg_dom"/>
</dbReference>
<protein>
    <recommendedName>
        <fullName evidence="8">Xylanolytic transcriptional activator regulatory domain-containing protein</fullName>
    </recommendedName>
</protein>
<comment type="caution">
    <text evidence="9">The sequence shown here is derived from an EMBL/GenBank/DDBJ whole genome shotgun (WGS) entry which is preliminary data.</text>
</comment>
<keyword evidence="6" id="KW-0539">Nucleus</keyword>
<dbReference type="Pfam" id="PF04082">
    <property type="entry name" value="Fungal_trans"/>
    <property type="match status" value="1"/>
</dbReference>
<accession>A0A8H7PKA3</accession>
<feature type="non-terminal residue" evidence="9">
    <location>
        <position position="1"/>
    </location>
</feature>
<dbReference type="OrthoDB" id="2283631at2759"/>
<keyword evidence="1" id="KW-0479">Metal-binding</keyword>
<dbReference type="AlphaFoldDB" id="A0A8H7PKA3"/>
<evidence type="ECO:0000256" key="1">
    <source>
        <dbReference type="ARBA" id="ARBA00022723"/>
    </source>
</evidence>
<dbReference type="GO" id="GO:0003677">
    <property type="term" value="F:DNA binding"/>
    <property type="evidence" value="ECO:0007669"/>
    <property type="project" value="UniProtKB-KW"/>
</dbReference>
<evidence type="ECO:0000313" key="9">
    <source>
        <dbReference type="EMBL" id="KAG2175039.1"/>
    </source>
</evidence>
<evidence type="ECO:0000313" key="10">
    <source>
        <dbReference type="Proteomes" id="UP000654370"/>
    </source>
</evidence>
<sequence>MLQFFDAVPHTLSINEIGQGLYVDDRHCRTDRIPSMYETPSSVFSEKSSSGTDGSSSESTVSDTPLTIYHLEPELQLPSKLIGPNIIADNMPDLIETYFKHVHKYVPMIHKPQFLKQMASTTNPPSLILLNAMCAVAAKWHKEADGLTGPAGITFYQRAFALIDDHFDAPRVSTIQAIILLIKYQEQHRRSGYFFRPYMFMGMVSRMCDDIGLSRNQGRCIGDSSDIEMRKRTFWVAYIYDLLMSIEQGRKPHFTSNECDQEFPIATSEEGPALEEIINNQNVLIQLSKVMGEIYRLARLTAVRKGKRRSMLEVVEEQGKLFVLHTHLENFLHELPANLAYAPTADVHTYPAEKHQIGD</sequence>
<evidence type="ECO:0000259" key="8">
    <source>
        <dbReference type="SMART" id="SM00906"/>
    </source>
</evidence>
<feature type="domain" description="Xylanolytic transcriptional activator regulatory" evidence="8">
    <location>
        <begin position="197"/>
        <end position="270"/>
    </location>
</feature>
<dbReference type="SMART" id="SM00906">
    <property type="entry name" value="Fungal_trans"/>
    <property type="match status" value="1"/>
</dbReference>
<dbReference type="GO" id="GO:0006351">
    <property type="term" value="P:DNA-templated transcription"/>
    <property type="evidence" value="ECO:0007669"/>
    <property type="project" value="InterPro"/>
</dbReference>
<dbReference type="CDD" id="cd12148">
    <property type="entry name" value="fungal_TF_MHR"/>
    <property type="match status" value="1"/>
</dbReference>
<keyword evidence="2" id="KW-0862">Zinc</keyword>
<evidence type="ECO:0000256" key="2">
    <source>
        <dbReference type="ARBA" id="ARBA00022833"/>
    </source>
</evidence>
<gene>
    <name evidence="9" type="ORF">INT43_006101</name>
</gene>
<evidence type="ECO:0000256" key="7">
    <source>
        <dbReference type="SAM" id="MobiDB-lite"/>
    </source>
</evidence>
<reference evidence="9" key="1">
    <citation type="submission" date="2020-12" db="EMBL/GenBank/DDBJ databases">
        <title>Metabolic potential, ecology and presence of endohyphal bacteria is reflected in genomic diversity of Mucoromycotina.</title>
        <authorList>
            <person name="Muszewska A."/>
            <person name="Okrasinska A."/>
            <person name="Steczkiewicz K."/>
            <person name="Drgas O."/>
            <person name="Orlowska M."/>
            <person name="Perlinska-Lenart U."/>
            <person name="Aleksandrzak-Piekarczyk T."/>
            <person name="Szatraj K."/>
            <person name="Zielenkiewicz U."/>
            <person name="Pilsyk S."/>
            <person name="Malc E."/>
            <person name="Mieczkowski P."/>
            <person name="Kruszewska J.S."/>
            <person name="Biernat P."/>
            <person name="Pawlowska J."/>
        </authorList>
    </citation>
    <scope>NUCLEOTIDE SEQUENCE</scope>
    <source>
        <strain evidence="9">WA0000067209</strain>
    </source>
</reference>
<dbReference type="PANTHER" id="PTHR31313">
    <property type="entry name" value="TY1 ENHANCER ACTIVATOR"/>
    <property type="match status" value="1"/>
</dbReference>
<name>A0A8H7PKA3_MORIS</name>
<dbReference type="Proteomes" id="UP000654370">
    <property type="component" value="Unassembled WGS sequence"/>
</dbReference>
<keyword evidence="5" id="KW-0804">Transcription</keyword>
<evidence type="ECO:0000256" key="4">
    <source>
        <dbReference type="ARBA" id="ARBA00023125"/>
    </source>
</evidence>
<keyword evidence="3" id="KW-0805">Transcription regulation</keyword>
<dbReference type="GO" id="GO:0008270">
    <property type="term" value="F:zinc ion binding"/>
    <property type="evidence" value="ECO:0007669"/>
    <property type="project" value="InterPro"/>
</dbReference>
<feature type="region of interest" description="Disordered" evidence="7">
    <location>
        <begin position="39"/>
        <end position="63"/>
    </location>
</feature>